<dbReference type="EMBL" id="LN650648">
    <property type="protein sequence ID" value="CEI72487.1"/>
    <property type="molecule type" value="Genomic_DNA"/>
</dbReference>
<gene>
    <name evidence="2" type="ORF">FRIFI_0947</name>
</gene>
<organism evidence="2 3">
    <name type="scientific">Romboutsia hominis</name>
    <dbReference type="NCBI Taxonomy" id="1507512"/>
    <lineage>
        <taxon>Bacteria</taxon>
        <taxon>Bacillati</taxon>
        <taxon>Bacillota</taxon>
        <taxon>Clostridia</taxon>
        <taxon>Peptostreptococcales</taxon>
        <taxon>Peptostreptococcaceae</taxon>
        <taxon>Romboutsia</taxon>
    </lineage>
</organism>
<dbReference type="RefSeq" id="WP_166505141.1">
    <property type="nucleotide sequence ID" value="NZ_LN650648.1"/>
</dbReference>
<keyword evidence="1" id="KW-0472">Membrane</keyword>
<feature type="transmembrane region" description="Helical" evidence="1">
    <location>
        <begin position="73"/>
        <end position="90"/>
    </location>
</feature>
<evidence type="ECO:0000313" key="2">
    <source>
        <dbReference type="EMBL" id="CEI72487.1"/>
    </source>
</evidence>
<feature type="transmembrane region" description="Helical" evidence="1">
    <location>
        <begin position="6"/>
        <end position="24"/>
    </location>
</feature>
<keyword evidence="1" id="KW-1133">Transmembrane helix</keyword>
<dbReference type="Proteomes" id="UP000245695">
    <property type="component" value="Chromosome 1"/>
</dbReference>
<dbReference type="KEGG" id="rhom:FRIFI_0947"/>
<proteinExistence type="predicted"/>
<keyword evidence="1" id="KW-0812">Transmembrane</keyword>
<name>A0A2P2BQ87_9FIRM</name>
<feature type="transmembrane region" description="Helical" evidence="1">
    <location>
        <begin position="50"/>
        <end position="67"/>
    </location>
</feature>
<accession>A0A2P2BQ87</accession>
<reference evidence="2 3" key="1">
    <citation type="submission" date="2014-09" db="EMBL/GenBank/DDBJ databases">
        <authorList>
            <person name="Hornung B.V."/>
        </authorList>
    </citation>
    <scope>NUCLEOTIDE SEQUENCE [LARGE SCALE GENOMIC DNA]</scope>
    <source>
        <strain evidence="2 3">FRIFI</strain>
    </source>
</reference>
<keyword evidence="3" id="KW-1185">Reference proteome</keyword>
<evidence type="ECO:0000256" key="1">
    <source>
        <dbReference type="SAM" id="Phobius"/>
    </source>
</evidence>
<dbReference type="AlphaFoldDB" id="A0A2P2BQ87"/>
<sequence>MSFIIFVIWAYLSTLLFSFLFYKLNHIKPQLFQRVQIKVNNLSEKKKRRLGIIANILFLIIIFILPIFNDSDIIAGLIIGFLFSFKDICFNNNVIEYALKDHNGIK</sequence>
<protein>
    <submittedName>
        <fullName evidence="2">Uncharacterized protein</fullName>
    </submittedName>
</protein>
<evidence type="ECO:0000313" key="3">
    <source>
        <dbReference type="Proteomes" id="UP000245695"/>
    </source>
</evidence>